<dbReference type="EMBL" id="JACMSC010000005">
    <property type="protein sequence ID" value="KAG6521199.1"/>
    <property type="molecule type" value="Genomic_DNA"/>
</dbReference>
<comment type="caution">
    <text evidence="1">The sequence shown here is derived from an EMBL/GenBank/DDBJ whole genome shotgun (WGS) entry which is preliminary data.</text>
</comment>
<dbReference type="Proteomes" id="UP000734854">
    <property type="component" value="Unassembled WGS sequence"/>
</dbReference>
<evidence type="ECO:0000313" key="2">
    <source>
        <dbReference type="Proteomes" id="UP000734854"/>
    </source>
</evidence>
<dbReference type="AlphaFoldDB" id="A0A8J5H682"/>
<accession>A0A8J5H682</accession>
<evidence type="ECO:0000313" key="1">
    <source>
        <dbReference type="EMBL" id="KAG6521199.1"/>
    </source>
</evidence>
<gene>
    <name evidence="1" type="ORF">ZIOFF_018265</name>
</gene>
<proteinExistence type="predicted"/>
<protein>
    <submittedName>
        <fullName evidence="1">Uncharacterized protein</fullName>
    </submittedName>
</protein>
<name>A0A8J5H682_ZINOF</name>
<reference evidence="1 2" key="1">
    <citation type="submission" date="2020-08" db="EMBL/GenBank/DDBJ databases">
        <title>Plant Genome Project.</title>
        <authorList>
            <person name="Zhang R.-G."/>
        </authorList>
    </citation>
    <scope>NUCLEOTIDE SEQUENCE [LARGE SCALE GENOMIC DNA]</scope>
    <source>
        <tissue evidence="1">Rhizome</tissue>
    </source>
</reference>
<keyword evidence="2" id="KW-1185">Reference proteome</keyword>
<organism evidence="1 2">
    <name type="scientific">Zingiber officinale</name>
    <name type="common">Ginger</name>
    <name type="synonym">Amomum zingiber</name>
    <dbReference type="NCBI Taxonomy" id="94328"/>
    <lineage>
        <taxon>Eukaryota</taxon>
        <taxon>Viridiplantae</taxon>
        <taxon>Streptophyta</taxon>
        <taxon>Embryophyta</taxon>
        <taxon>Tracheophyta</taxon>
        <taxon>Spermatophyta</taxon>
        <taxon>Magnoliopsida</taxon>
        <taxon>Liliopsida</taxon>
        <taxon>Zingiberales</taxon>
        <taxon>Zingiberaceae</taxon>
        <taxon>Zingiber</taxon>
    </lineage>
</organism>
<sequence>MPSPMLCPGCACHSADHRSSMSTFQADWSSPVGLFHHRGSSSALMWTWSSSISSLVRVLRLKIHLQVKCEGFRAGLRALIHAEACLGWSVLELKVQESAADTVTETAAGTLSRAEVDGKPAVQEMPDEKILRQNTV</sequence>